<keyword evidence="3" id="KW-1185">Reference proteome</keyword>
<sequence>VSPSSLSASVASAQLLPPSLTNVGMLPAGGGNITTTDDSFITSPLSASPSGSGSTMHPIGTSSRRLEALPMSSGTSLLATSPPSSAERGGGGGVSASSAVGSPIGRRAVSGGSKLPPVK</sequence>
<evidence type="ECO:0000256" key="1">
    <source>
        <dbReference type="SAM" id="MobiDB-lite"/>
    </source>
</evidence>
<dbReference type="EMBL" id="CYKH01001744">
    <property type="protein sequence ID" value="CUI15026.1"/>
    <property type="molecule type" value="Genomic_DNA"/>
</dbReference>
<dbReference type="AlphaFoldDB" id="A0A0S4KKA4"/>
<protein>
    <submittedName>
        <fullName evidence="2">Uncharacterized protein</fullName>
    </submittedName>
</protein>
<feature type="compositionally biased region" description="Polar residues" evidence="1">
    <location>
        <begin position="33"/>
        <end position="42"/>
    </location>
</feature>
<evidence type="ECO:0000313" key="2">
    <source>
        <dbReference type="EMBL" id="CUI15026.1"/>
    </source>
</evidence>
<feature type="compositionally biased region" description="Low complexity" evidence="1">
    <location>
        <begin position="95"/>
        <end position="105"/>
    </location>
</feature>
<dbReference type="VEuPathDB" id="TriTrypDB:BSAL_21500"/>
<gene>
    <name evidence="2" type="ORF">BSAL_21500</name>
</gene>
<accession>A0A0S4KKA4</accession>
<feature type="compositionally biased region" description="Low complexity" evidence="1">
    <location>
        <begin position="43"/>
        <end position="54"/>
    </location>
</feature>
<feature type="region of interest" description="Disordered" evidence="1">
    <location>
        <begin position="17"/>
        <end position="119"/>
    </location>
</feature>
<organism evidence="2 3">
    <name type="scientific">Bodo saltans</name>
    <name type="common">Flagellated protozoan</name>
    <dbReference type="NCBI Taxonomy" id="75058"/>
    <lineage>
        <taxon>Eukaryota</taxon>
        <taxon>Discoba</taxon>
        <taxon>Euglenozoa</taxon>
        <taxon>Kinetoplastea</taxon>
        <taxon>Metakinetoplastina</taxon>
        <taxon>Eubodonida</taxon>
        <taxon>Bodonidae</taxon>
        <taxon>Bodo</taxon>
    </lineage>
</organism>
<name>A0A0S4KKA4_BODSA</name>
<evidence type="ECO:0000313" key="3">
    <source>
        <dbReference type="Proteomes" id="UP000051952"/>
    </source>
</evidence>
<feature type="non-terminal residue" evidence="2">
    <location>
        <position position="1"/>
    </location>
</feature>
<proteinExistence type="predicted"/>
<dbReference type="Proteomes" id="UP000051952">
    <property type="component" value="Unassembled WGS sequence"/>
</dbReference>
<reference evidence="3" key="1">
    <citation type="submission" date="2015-09" db="EMBL/GenBank/DDBJ databases">
        <authorList>
            <consortium name="Pathogen Informatics"/>
        </authorList>
    </citation>
    <scope>NUCLEOTIDE SEQUENCE [LARGE SCALE GENOMIC DNA]</scope>
    <source>
        <strain evidence="3">Lake Konstanz</strain>
    </source>
</reference>